<dbReference type="SUPFAM" id="SSF57850">
    <property type="entry name" value="RING/U-box"/>
    <property type="match status" value="1"/>
</dbReference>
<reference evidence="6" key="1">
    <citation type="submission" date="2015-04" db="EMBL/GenBank/DDBJ databases">
        <title>The genome sequence of the plant pathogenic Rhizarian Plasmodiophora brassicae reveals insights in its biotrophic life cycle and the origin of chitin synthesis.</title>
        <authorList>
            <person name="Schwelm A."/>
            <person name="Fogelqvist J."/>
            <person name="Knaust A."/>
            <person name="Julke S."/>
            <person name="Lilja T."/>
            <person name="Dhandapani V."/>
            <person name="Bonilla-Rosso G."/>
            <person name="Karlsson M."/>
            <person name="Shevchenko A."/>
            <person name="Choi S.R."/>
            <person name="Kim H.G."/>
            <person name="Park J.Y."/>
            <person name="Lim Y.P."/>
            <person name="Ludwig-Muller J."/>
            <person name="Dixelius C."/>
        </authorList>
    </citation>
    <scope>NUCLEOTIDE SEQUENCE</scope>
    <source>
        <tissue evidence="6">Potato root galls</tissue>
    </source>
</reference>
<dbReference type="PROSITE" id="PS51292">
    <property type="entry name" value="ZF_RING_CH"/>
    <property type="match status" value="1"/>
</dbReference>
<keyword evidence="4" id="KW-0472">Membrane</keyword>
<dbReference type="Gene3D" id="3.30.40.10">
    <property type="entry name" value="Zinc/RING finger domain, C3HC4 (zinc finger)"/>
    <property type="match status" value="1"/>
</dbReference>
<protein>
    <recommendedName>
        <fullName evidence="5">RING-CH-type domain-containing protein</fullName>
    </recommendedName>
</protein>
<keyword evidence="3" id="KW-0862">Zinc</keyword>
<evidence type="ECO:0000313" key="6">
    <source>
        <dbReference type="EMBL" id="CRZ07242.1"/>
    </source>
</evidence>
<evidence type="ECO:0000256" key="1">
    <source>
        <dbReference type="ARBA" id="ARBA00022723"/>
    </source>
</evidence>
<dbReference type="GO" id="GO:0008270">
    <property type="term" value="F:zinc ion binding"/>
    <property type="evidence" value="ECO:0007669"/>
    <property type="project" value="UniProtKB-KW"/>
</dbReference>
<keyword evidence="1" id="KW-0479">Metal-binding</keyword>
<dbReference type="SMART" id="SM00744">
    <property type="entry name" value="RINGv"/>
    <property type="match status" value="1"/>
</dbReference>
<dbReference type="EMBL" id="HACM01006800">
    <property type="protein sequence ID" value="CRZ07242.1"/>
    <property type="molecule type" value="Transcribed_RNA"/>
</dbReference>
<evidence type="ECO:0000256" key="2">
    <source>
        <dbReference type="ARBA" id="ARBA00022771"/>
    </source>
</evidence>
<dbReference type="PANTHER" id="PTHR46347:SF1">
    <property type="entry name" value="RING_FYVE_PHD ZINC FINGER SUPERFAMILY PROTEIN"/>
    <property type="match status" value="1"/>
</dbReference>
<evidence type="ECO:0000259" key="5">
    <source>
        <dbReference type="PROSITE" id="PS51292"/>
    </source>
</evidence>
<sequence>MQPSCRICLEDSAVSDLIQPCQCKGSIRYVHRRCLNEWRAVSQKRNSFFSCELCNASYYFSDQGRRRSHVRYFAIGLMAPVFCGIVVGSGYIMKIVELFLTQDFPAWKEFLSIDKLHVIYGVLLPAAFGLGPFCSVINIGTPHILNLALNGFSLDSITQFMLEVIVFAIGIIIGLSRILSWTYERTLRKLERVLLDESQILDLQCRGSHIKHNE</sequence>
<accession>A0A0H5QZX1</accession>
<name>A0A0H5QZX1_9EUKA</name>
<dbReference type="InterPro" id="IPR013083">
    <property type="entry name" value="Znf_RING/FYVE/PHD"/>
</dbReference>
<dbReference type="Pfam" id="PF12906">
    <property type="entry name" value="RINGv"/>
    <property type="match status" value="1"/>
</dbReference>
<keyword evidence="4" id="KW-0812">Transmembrane</keyword>
<organism evidence="6">
    <name type="scientific">Spongospora subterranea</name>
    <dbReference type="NCBI Taxonomy" id="70186"/>
    <lineage>
        <taxon>Eukaryota</taxon>
        <taxon>Sar</taxon>
        <taxon>Rhizaria</taxon>
        <taxon>Endomyxa</taxon>
        <taxon>Phytomyxea</taxon>
        <taxon>Plasmodiophorida</taxon>
        <taxon>Plasmodiophoridae</taxon>
        <taxon>Spongospora</taxon>
    </lineage>
</organism>
<feature type="transmembrane region" description="Helical" evidence="4">
    <location>
        <begin position="72"/>
        <end position="96"/>
    </location>
</feature>
<dbReference type="PANTHER" id="PTHR46347">
    <property type="entry name" value="RING/FYVE/PHD ZINC FINGER SUPERFAMILY PROTEIN"/>
    <property type="match status" value="1"/>
</dbReference>
<dbReference type="InterPro" id="IPR011016">
    <property type="entry name" value="Znf_RING-CH"/>
</dbReference>
<feature type="transmembrane region" description="Helical" evidence="4">
    <location>
        <begin position="117"/>
        <end position="140"/>
    </location>
</feature>
<proteinExistence type="predicted"/>
<keyword evidence="4" id="KW-1133">Transmembrane helix</keyword>
<dbReference type="AlphaFoldDB" id="A0A0H5QZX1"/>
<feature type="transmembrane region" description="Helical" evidence="4">
    <location>
        <begin position="160"/>
        <end position="179"/>
    </location>
</feature>
<feature type="domain" description="RING-CH-type" evidence="5">
    <location>
        <begin position="1"/>
        <end position="61"/>
    </location>
</feature>
<evidence type="ECO:0000256" key="3">
    <source>
        <dbReference type="ARBA" id="ARBA00022833"/>
    </source>
</evidence>
<dbReference type="CDD" id="cd16495">
    <property type="entry name" value="RING_CH-C4HC3_MARCH"/>
    <property type="match status" value="1"/>
</dbReference>
<keyword evidence="2" id="KW-0863">Zinc-finger</keyword>
<evidence type="ECO:0000256" key="4">
    <source>
        <dbReference type="SAM" id="Phobius"/>
    </source>
</evidence>